<evidence type="ECO:0000259" key="3">
    <source>
        <dbReference type="SMART" id="SM00854"/>
    </source>
</evidence>
<comment type="similarity">
    <text evidence="1">Belongs to the CapA family.</text>
</comment>
<feature type="domain" description="Capsule synthesis protein CapA" evidence="3">
    <location>
        <begin position="67"/>
        <end position="325"/>
    </location>
</feature>
<sequence>MKTRMGAAVFVVAAIIAAAVTLGFIHFGTADRDLAASHSPSATPTVTASPNVPTPSPTPSAPPERFTVVSGGDILLHLSVNESARIRGENYDYTPLYQDIQPFIANADVALCALETPIVGSDEMPSNYPLFGAPWDLAASLAQIGFDGCALATNHTMDRGFGGVNTTIEALSQAGLGWAGSARTQDEADQIQFYHVQGEHQQVTIAHLSATTLTNGIPIPADHPYSWNVVGDLGQPVSTVIERAKEARERGGDIVIVSMHWGTEYVNEPIDEQVEITRELAESGVVDLVFGNHSHVPQPLERVAGGPDGQGMWVVYSMGNQISGQTVESHGPRVTTGLMTTATIEVRGEGDAAVTDFDYTVVTQDRAAGERLRPLTPLVAGDYPADLGLSAYQINSRADVTYPVLESSGPERTEPPTPTGATVTPSRR</sequence>
<name>A0A3S4VSA1_9ACTO</name>
<evidence type="ECO:0000256" key="2">
    <source>
        <dbReference type="SAM" id="MobiDB-lite"/>
    </source>
</evidence>
<dbReference type="Gene3D" id="3.60.21.10">
    <property type="match status" value="1"/>
</dbReference>
<dbReference type="Proteomes" id="UP000269542">
    <property type="component" value="Chromosome"/>
</dbReference>
<organism evidence="4 5">
    <name type="scientific">Trueperella bialowiezensis</name>
    <dbReference type="NCBI Taxonomy" id="312285"/>
    <lineage>
        <taxon>Bacteria</taxon>
        <taxon>Bacillati</taxon>
        <taxon>Actinomycetota</taxon>
        <taxon>Actinomycetes</taxon>
        <taxon>Actinomycetales</taxon>
        <taxon>Actinomycetaceae</taxon>
        <taxon>Trueperella</taxon>
    </lineage>
</organism>
<proteinExistence type="inferred from homology"/>
<dbReference type="SUPFAM" id="SSF56300">
    <property type="entry name" value="Metallo-dependent phosphatases"/>
    <property type="match status" value="1"/>
</dbReference>
<dbReference type="InterPro" id="IPR052169">
    <property type="entry name" value="CW_Biosynth-Accessory"/>
</dbReference>
<dbReference type="InterPro" id="IPR029052">
    <property type="entry name" value="Metallo-depent_PP-like"/>
</dbReference>
<feature type="region of interest" description="Disordered" evidence="2">
    <location>
        <begin position="36"/>
        <end position="62"/>
    </location>
</feature>
<reference evidence="4 5" key="1">
    <citation type="submission" date="2018-12" db="EMBL/GenBank/DDBJ databases">
        <authorList>
            <consortium name="Pathogen Informatics"/>
        </authorList>
    </citation>
    <scope>NUCLEOTIDE SEQUENCE [LARGE SCALE GENOMIC DNA]</scope>
    <source>
        <strain evidence="4 5">NCTC13354</strain>
    </source>
</reference>
<dbReference type="CDD" id="cd07381">
    <property type="entry name" value="MPP_CapA"/>
    <property type="match status" value="1"/>
</dbReference>
<feature type="compositionally biased region" description="Low complexity" evidence="2">
    <location>
        <begin position="42"/>
        <end position="51"/>
    </location>
</feature>
<keyword evidence="5" id="KW-1185">Reference proteome</keyword>
<evidence type="ECO:0000313" key="5">
    <source>
        <dbReference type="Proteomes" id="UP000269542"/>
    </source>
</evidence>
<dbReference type="KEGG" id="tbw:NCTC13354_00321"/>
<feature type="compositionally biased region" description="Pro residues" evidence="2">
    <location>
        <begin position="52"/>
        <end position="62"/>
    </location>
</feature>
<feature type="region of interest" description="Disordered" evidence="2">
    <location>
        <begin position="405"/>
        <end position="428"/>
    </location>
</feature>
<gene>
    <name evidence="4" type="ORF">NCTC13354_00321</name>
</gene>
<dbReference type="PANTHER" id="PTHR33393">
    <property type="entry name" value="POLYGLUTAMINE SYNTHESIS ACCESSORY PROTEIN RV0574C-RELATED"/>
    <property type="match status" value="1"/>
</dbReference>
<evidence type="ECO:0000256" key="1">
    <source>
        <dbReference type="ARBA" id="ARBA00005662"/>
    </source>
</evidence>
<dbReference type="InterPro" id="IPR019079">
    <property type="entry name" value="Capsule_synth_CapA"/>
</dbReference>
<dbReference type="SMART" id="SM00854">
    <property type="entry name" value="PGA_cap"/>
    <property type="match status" value="1"/>
</dbReference>
<dbReference type="PANTHER" id="PTHR33393:SF13">
    <property type="entry name" value="PGA BIOSYNTHESIS PROTEIN CAPA"/>
    <property type="match status" value="1"/>
</dbReference>
<dbReference type="RefSeq" id="WP_126415820.1">
    <property type="nucleotide sequence ID" value="NZ_LR134476.1"/>
</dbReference>
<protein>
    <submittedName>
        <fullName evidence="4">Bacterial capsule synthesis protein PGA_cap</fullName>
    </submittedName>
</protein>
<dbReference type="EMBL" id="LR134476">
    <property type="protein sequence ID" value="VEI12632.1"/>
    <property type="molecule type" value="Genomic_DNA"/>
</dbReference>
<accession>A0A3S4VSA1</accession>
<dbReference type="Pfam" id="PF09587">
    <property type="entry name" value="PGA_cap"/>
    <property type="match status" value="1"/>
</dbReference>
<dbReference type="OrthoDB" id="9810718at2"/>
<evidence type="ECO:0000313" key="4">
    <source>
        <dbReference type="EMBL" id="VEI12632.1"/>
    </source>
</evidence>
<dbReference type="AlphaFoldDB" id="A0A3S4VSA1"/>